<protein>
    <submittedName>
        <fullName evidence="2">Uncharacterized protein</fullName>
    </submittedName>
</protein>
<dbReference type="KEGG" id="spu:115919989"/>
<evidence type="ECO:0000313" key="3">
    <source>
        <dbReference type="Proteomes" id="UP000007110"/>
    </source>
</evidence>
<dbReference type="InParanoid" id="A0A7M7N3M6"/>
<dbReference type="Proteomes" id="UP000007110">
    <property type="component" value="Unassembled WGS sequence"/>
</dbReference>
<dbReference type="AlphaFoldDB" id="A0A7M7N3M6"/>
<feature type="region of interest" description="Disordered" evidence="1">
    <location>
        <begin position="96"/>
        <end position="119"/>
    </location>
</feature>
<accession>A0A7M7N3M6</accession>
<sequence length="160" mass="17054">MLEPKQNRGPIGSSGSTGVLPQGPGDSANDGEDEDDLSLTMLVPERNQGPIGPSDSTGVLQKGHRDSANDGEDEDDLPMTILELSQDLIELETFMSIPDMPGDDDASQDDAMSVDTESDTDLQVIESLGEVDKHPGDQCCGSLHCKGRGSLRELDNHLHV</sequence>
<proteinExistence type="predicted"/>
<name>A0A7M7N3M6_STRPU</name>
<organism evidence="2 3">
    <name type="scientific">Strongylocentrotus purpuratus</name>
    <name type="common">Purple sea urchin</name>
    <dbReference type="NCBI Taxonomy" id="7668"/>
    <lineage>
        <taxon>Eukaryota</taxon>
        <taxon>Metazoa</taxon>
        <taxon>Echinodermata</taxon>
        <taxon>Eleutherozoa</taxon>
        <taxon>Echinozoa</taxon>
        <taxon>Echinoidea</taxon>
        <taxon>Euechinoidea</taxon>
        <taxon>Echinacea</taxon>
        <taxon>Camarodonta</taxon>
        <taxon>Echinidea</taxon>
        <taxon>Strongylocentrotidae</taxon>
        <taxon>Strongylocentrotus</taxon>
    </lineage>
</organism>
<reference evidence="2" key="2">
    <citation type="submission" date="2021-01" db="UniProtKB">
        <authorList>
            <consortium name="EnsemblMetazoa"/>
        </authorList>
    </citation>
    <scope>IDENTIFICATION</scope>
</reference>
<evidence type="ECO:0000256" key="1">
    <source>
        <dbReference type="SAM" id="MobiDB-lite"/>
    </source>
</evidence>
<reference evidence="3" key="1">
    <citation type="submission" date="2015-02" db="EMBL/GenBank/DDBJ databases">
        <title>Genome sequencing for Strongylocentrotus purpuratus.</title>
        <authorList>
            <person name="Murali S."/>
            <person name="Liu Y."/>
            <person name="Vee V."/>
            <person name="English A."/>
            <person name="Wang M."/>
            <person name="Skinner E."/>
            <person name="Han Y."/>
            <person name="Muzny D.M."/>
            <person name="Worley K.C."/>
            <person name="Gibbs R.A."/>
        </authorList>
    </citation>
    <scope>NUCLEOTIDE SEQUENCE</scope>
</reference>
<dbReference type="EnsemblMetazoa" id="XM_030974774">
    <property type="protein sequence ID" value="XP_030830634"/>
    <property type="gene ID" value="LOC115919989"/>
</dbReference>
<dbReference type="GeneID" id="115919989"/>
<dbReference type="RefSeq" id="XP_030830634.1">
    <property type="nucleotide sequence ID" value="XM_030974774.1"/>
</dbReference>
<keyword evidence="3" id="KW-1185">Reference proteome</keyword>
<feature type="region of interest" description="Disordered" evidence="1">
    <location>
        <begin position="1"/>
        <end position="77"/>
    </location>
</feature>
<evidence type="ECO:0000313" key="2">
    <source>
        <dbReference type="EnsemblMetazoa" id="XP_030830634"/>
    </source>
</evidence>